<dbReference type="RefSeq" id="WP_104506722.1">
    <property type="nucleotide sequence ID" value="NZ_JACIGC010000021.1"/>
</dbReference>
<dbReference type="Pfam" id="PF07345">
    <property type="entry name" value="ATPaseInh_sub_z"/>
    <property type="match status" value="1"/>
</dbReference>
<dbReference type="Proteomes" id="UP000239089">
    <property type="component" value="Unassembled WGS sequence"/>
</dbReference>
<sequence length="103" mass="11156">MNSLSDRAKAHEAAFQHEEDMAFRLTARRNRLFGLWAASRQGLAGEAAEAYALLVIAADFQAPGDEDVIAKVRADLAGKASETEVRTELDRAAAEARRQLAAS</sequence>
<comment type="caution">
    <text evidence="1">The sequence shown here is derived from an EMBL/GenBank/DDBJ whole genome shotgun (WGS) entry which is preliminary data.</text>
</comment>
<proteinExistence type="predicted"/>
<name>A0A2S6NDN9_9HYPH</name>
<dbReference type="AlphaFoldDB" id="A0A2S6NDN9"/>
<reference evidence="1 2" key="1">
    <citation type="journal article" date="2018" name="Arch. Microbiol.">
        <title>New insights into the metabolic potential of the phototrophic purple bacterium Rhodopila globiformis DSM 161(T) from its draft genome sequence and evidence for a vanadium-dependent nitrogenase.</title>
        <authorList>
            <person name="Imhoff J.F."/>
            <person name="Rahn T."/>
            <person name="Kunzel S."/>
            <person name="Neulinger S.C."/>
        </authorList>
    </citation>
    <scope>NUCLEOTIDE SEQUENCE [LARGE SCALE GENOMIC DNA]</scope>
    <source>
        <strain evidence="1 2">DSM 16996</strain>
    </source>
</reference>
<accession>A0A2S6NDN9</accession>
<organism evidence="1 2">
    <name type="scientific">Rhodoblastus sphagnicola</name>
    <dbReference type="NCBI Taxonomy" id="333368"/>
    <lineage>
        <taxon>Bacteria</taxon>
        <taxon>Pseudomonadati</taxon>
        <taxon>Pseudomonadota</taxon>
        <taxon>Alphaproteobacteria</taxon>
        <taxon>Hyphomicrobiales</taxon>
        <taxon>Rhodoblastaceae</taxon>
        <taxon>Rhodoblastus</taxon>
    </lineage>
</organism>
<dbReference type="OrthoDB" id="9810387at2"/>
<dbReference type="PIRSF" id="PIRSF031780">
    <property type="entry name" value="UCP031780"/>
    <property type="match status" value="1"/>
</dbReference>
<evidence type="ECO:0000313" key="2">
    <source>
        <dbReference type="Proteomes" id="UP000239089"/>
    </source>
</evidence>
<dbReference type="Gene3D" id="1.10.790.20">
    <property type="entry name" value="Domain of unknown function DUF1476"/>
    <property type="match status" value="1"/>
</dbReference>
<dbReference type="InterPro" id="IPR038293">
    <property type="entry name" value="ATPase_inh_sub_z_sf"/>
</dbReference>
<dbReference type="InterPro" id="IPR009945">
    <property type="entry name" value="ATPase_inh_sub_z"/>
</dbReference>
<gene>
    <name evidence="1" type="ORF">CCR94_04515</name>
</gene>
<protein>
    <recommendedName>
        <fullName evidence="3">Aldolase</fullName>
    </recommendedName>
</protein>
<dbReference type="EMBL" id="NHSJ01000036">
    <property type="protein sequence ID" value="PPQ32717.1"/>
    <property type="molecule type" value="Genomic_DNA"/>
</dbReference>
<evidence type="ECO:0008006" key="3">
    <source>
        <dbReference type="Google" id="ProtNLM"/>
    </source>
</evidence>
<keyword evidence="2" id="KW-1185">Reference proteome</keyword>
<evidence type="ECO:0000313" key="1">
    <source>
        <dbReference type="EMBL" id="PPQ32717.1"/>
    </source>
</evidence>